<organism evidence="8 9">
    <name type="scientific">Algoriphagus aquimarinus</name>
    <dbReference type="NCBI Taxonomy" id="237018"/>
    <lineage>
        <taxon>Bacteria</taxon>
        <taxon>Pseudomonadati</taxon>
        <taxon>Bacteroidota</taxon>
        <taxon>Cytophagia</taxon>
        <taxon>Cytophagales</taxon>
        <taxon>Cyclobacteriaceae</taxon>
        <taxon>Algoriphagus</taxon>
    </lineage>
</organism>
<evidence type="ECO:0000259" key="7">
    <source>
        <dbReference type="Pfam" id="PF07992"/>
    </source>
</evidence>
<dbReference type="Gene3D" id="3.50.50.60">
    <property type="entry name" value="FAD/NAD(P)-binding domain"/>
    <property type="match status" value="2"/>
</dbReference>
<dbReference type="PIRSF" id="PIRSF000350">
    <property type="entry name" value="Mercury_reductase_MerA"/>
    <property type="match status" value="1"/>
</dbReference>
<reference evidence="8 9" key="1">
    <citation type="submission" date="2016-10" db="EMBL/GenBank/DDBJ databases">
        <authorList>
            <person name="de Groot N.N."/>
        </authorList>
    </citation>
    <scope>NUCLEOTIDE SEQUENCE [LARGE SCALE GENOMIC DNA]</scope>
    <source>
        <strain evidence="8 9">DSM 23399</strain>
    </source>
</reference>
<accession>A0A1I1BL20</accession>
<proteinExistence type="inferred from homology"/>
<dbReference type="SUPFAM" id="SSF55424">
    <property type="entry name" value="FAD/NAD-linked reductases, dimerisation (C-terminal) domain"/>
    <property type="match status" value="1"/>
</dbReference>
<dbReference type="RefSeq" id="WP_092899425.1">
    <property type="nucleotide sequence ID" value="NZ_FOKK01000014.1"/>
</dbReference>
<evidence type="ECO:0000313" key="9">
    <source>
        <dbReference type="Proteomes" id="UP000198790"/>
    </source>
</evidence>
<feature type="domain" description="Pyridine nucleotide-disulphide oxidoreductase dimerisation" evidence="6">
    <location>
        <begin position="339"/>
        <end position="445"/>
    </location>
</feature>
<protein>
    <submittedName>
        <fullName evidence="8">Glutathione reductase (NADPH)</fullName>
    </submittedName>
</protein>
<dbReference type="GO" id="GO:0000166">
    <property type="term" value="F:nucleotide binding"/>
    <property type="evidence" value="ECO:0007669"/>
    <property type="project" value="UniProtKB-KW"/>
</dbReference>
<evidence type="ECO:0000256" key="1">
    <source>
        <dbReference type="ARBA" id="ARBA00007532"/>
    </source>
</evidence>
<dbReference type="STRING" id="237018.SAMN04489723_11455"/>
<dbReference type="InterPro" id="IPR036188">
    <property type="entry name" value="FAD/NAD-bd_sf"/>
</dbReference>
<sequence>MYKYDVFVLGSGMAGMNIANICASKGLKVGITDELPYGGTCALRGCDPKKIMLGATEAKDFAARLHEKQIAEVPAIHWKAAMKLKQEFVDAMPPKIEKGYKHNGIETFHQSAKFISENQLQVGDKTIEAKKIVIATGARPRVLGISGVEYTLTSTDFLNFDTLPKSLVFIGGGYIAFEFAHMAARFGSEVTILHRGKQPLESFDPFIVEQLTGATQKLNIKVVLNTNVTAVEKFGDSFTVTGKDENGEQKWEAEAVINSAGRPPAIFDLDLKKANIAFSKRGVEVNEYLQSTTNSNIYAAGDAADTDGIPLTPVAVMEGHIVASNIINGNIKKPDYTAIPTVVFTLPTMASVGLSEEKATEKGIEFIVNKKAVPDWFTAKRINENTYAYKTLIEKETGKILGAHIIGPHAEEVINLFALAIKARLTSKDIKTMILTYPSASADIVYMV</sequence>
<evidence type="ECO:0000256" key="3">
    <source>
        <dbReference type="ARBA" id="ARBA00022827"/>
    </source>
</evidence>
<evidence type="ECO:0000256" key="5">
    <source>
        <dbReference type="PIRSR" id="PIRSR000350-4"/>
    </source>
</evidence>
<feature type="domain" description="FAD/NAD(P)-binding" evidence="7">
    <location>
        <begin position="4"/>
        <end position="319"/>
    </location>
</feature>
<dbReference type="Proteomes" id="UP000198790">
    <property type="component" value="Unassembled WGS sequence"/>
</dbReference>
<dbReference type="PANTHER" id="PTHR43014:SF5">
    <property type="entry name" value="GLUTATHIONE REDUCTASE (NADPH)"/>
    <property type="match status" value="1"/>
</dbReference>
<dbReference type="GO" id="GO:0016491">
    <property type="term" value="F:oxidoreductase activity"/>
    <property type="evidence" value="ECO:0007669"/>
    <property type="project" value="InterPro"/>
</dbReference>
<dbReference type="PRINTS" id="PR00411">
    <property type="entry name" value="PNDRDTASEI"/>
</dbReference>
<keyword evidence="2" id="KW-0285">Flavoprotein</keyword>
<keyword evidence="4" id="KW-0520">NAD</keyword>
<dbReference type="PANTHER" id="PTHR43014">
    <property type="entry name" value="MERCURIC REDUCTASE"/>
    <property type="match status" value="1"/>
</dbReference>
<feature type="binding site" evidence="4">
    <location>
        <position position="302"/>
    </location>
    <ligand>
        <name>FAD</name>
        <dbReference type="ChEBI" id="CHEBI:57692"/>
    </ligand>
</feature>
<evidence type="ECO:0000259" key="6">
    <source>
        <dbReference type="Pfam" id="PF02852"/>
    </source>
</evidence>
<dbReference type="SUPFAM" id="SSF51905">
    <property type="entry name" value="FAD/NAD(P)-binding domain"/>
    <property type="match status" value="1"/>
</dbReference>
<dbReference type="OrthoDB" id="9800167at2"/>
<comment type="cofactor">
    <cofactor evidence="4">
        <name>FAD</name>
        <dbReference type="ChEBI" id="CHEBI:57692"/>
    </cofactor>
    <text evidence="4">Binds 1 FAD per subunit.</text>
</comment>
<gene>
    <name evidence="8" type="ORF">SAMN04489723_11455</name>
</gene>
<evidence type="ECO:0000313" key="8">
    <source>
        <dbReference type="EMBL" id="SFB50306.1"/>
    </source>
</evidence>
<dbReference type="EMBL" id="FOKK01000014">
    <property type="protein sequence ID" value="SFB50306.1"/>
    <property type="molecule type" value="Genomic_DNA"/>
</dbReference>
<comment type="similarity">
    <text evidence="1">Belongs to the class-I pyridine nucleotide-disulfide oxidoreductase family.</text>
</comment>
<keyword evidence="3 4" id="KW-0274">FAD</keyword>
<evidence type="ECO:0000256" key="4">
    <source>
        <dbReference type="PIRSR" id="PIRSR000350-3"/>
    </source>
</evidence>
<feature type="binding site" evidence="4">
    <location>
        <begin position="171"/>
        <end position="178"/>
    </location>
    <ligand>
        <name>NAD(+)</name>
        <dbReference type="ChEBI" id="CHEBI:57540"/>
    </ligand>
</feature>
<keyword evidence="4" id="KW-0547">Nucleotide-binding</keyword>
<dbReference type="InterPro" id="IPR004099">
    <property type="entry name" value="Pyr_nucl-diS_OxRdtase_dimer"/>
</dbReference>
<dbReference type="InterPro" id="IPR001100">
    <property type="entry name" value="Pyr_nuc-diS_OxRdtase"/>
</dbReference>
<dbReference type="Pfam" id="PF07992">
    <property type="entry name" value="Pyr_redox_2"/>
    <property type="match status" value="1"/>
</dbReference>
<keyword evidence="9" id="KW-1185">Reference proteome</keyword>
<dbReference type="InterPro" id="IPR023753">
    <property type="entry name" value="FAD/NAD-binding_dom"/>
</dbReference>
<dbReference type="Pfam" id="PF02852">
    <property type="entry name" value="Pyr_redox_dim"/>
    <property type="match status" value="1"/>
</dbReference>
<feature type="binding site" evidence="4">
    <location>
        <position position="50"/>
    </location>
    <ligand>
        <name>FAD</name>
        <dbReference type="ChEBI" id="CHEBI:57692"/>
    </ligand>
</feature>
<dbReference type="InterPro" id="IPR016156">
    <property type="entry name" value="FAD/NAD-linked_Rdtase_dimer_sf"/>
</dbReference>
<dbReference type="Gene3D" id="3.30.390.30">
    <property type="match status" value="1"/>
</dbReference>
<dbReference type="AlphaFoldDB" id="A0A1I1BL20"/>
<name>A0A1I1BL20_9BACT</name>
<dbReference type="PRINTS" id="PR00368">
    <property type="entry name" value="FADPNR"/>
</dbReference>
<feature type="binding site" evidence="4">
    <location>
        <position position="261"/>
    </location>
    <ligand>
        <name>NAD(+)</name>
        <dbReference type="ChEBI" id="CHEBI:57540"/>
    </ligand>
</feature>
<evidence type="ECO:0000256" key="2">
    <source>
        <dbReference type="ARBA" id="ARBA00022630"/>
    </source>
</evidence>
<feature type="disulfide bond" description="Redox-active" evidence="5">
    <location>
        <begin position="41"/>
        <end position="46"/>
    </location>
</feature>